<keyword evidence="1" id="KW-0812">Transmembrane</keyword>
<feature type="transmembrane region" description="Helical" evidence="1">
    <location>
        <begin position="7"/>
        <end position="25"/>
    </location>
</feature>
<proteinExistence type="predicted"/>
<evidence type="ECO:0000313" key="2">
    <source>
        <dbReference type="EMBL" id="KIU09878.1"/>
    </source>
</evidence>
<protein>
    <submittedName>
        <fullName evidence="2">Uncharacterized protein</fullName>
    </submittedName>
</protein>
<dbReference type="EMBL" id="JXBC01000007">
    <property type="protein sequence ID" value="KIU09878.1"/>
    <property type="molecule type" value="Genomic_DNA"/>
</dbReference>
<dbReference type="AlphaFoldDB" id="A0A0D1IL64"/>
<evidence type="ECO:0000256" key="1">
    <source>
        <dbReference type="SAM" id="Phobius"/>
    </source>
</evidence>
<sequence>MKNCKVIICPVILGIALISGLLIGTDENVHLGKANEFSTAENGWFG</sequence>
<comment type="caution">
    <text evidence="2">The sequence shown here is derived from an EMBL/GenBank/DDBJ whole genome shotgun (WGS) entry which is preliminary data.</text>
</comment>
<dbReference type="Proteomes" id="UP000032247">
    <property type="component" value="Unassembled WGS sequence"/>
</dbReference>
<dbReference type="PATRIC" id="fig|1423.173.peg.3732"/>
<name>A0A0D1IL64_BACIU</name>
<accession>A0A0D1IL64</accession>
<keyword evidence="1" id="KW-0472">Membrane</keyword>
<gene>
    <name evidence="2" type="ORF">SC09_contig10orf00058</name>
</gene>
<organism evidence="2 3">
    <name type="scientific">Bacillus subtilis</name>
    <dbReference type="NCBI Taxonomy" id="1423"/>
    <lineage>
        <taxon>Bacteria</taxon>
        <taxon>Bacillati</taxon>
        <taxon>Bacillota</taxon>
        <taxon>Bacilli</taxon>
        <taxon>Bacillales</taxon>
        <taxon>Bacillaceae</taxon>
        <taxon>Bacillus</taxon>
    </lineage>
</organism>
<reference evidence="2 3" key="1">
    <citation type="submission" date="2014-12" db="EMBL/GenBank/DDBJ databases">
        <title>Comparative genome analysis of Bacillus coagulans HM-08, Clostridium butyricum HM-68, Bacillus subtilis HM-66 and Bacillus licheniformis BL-09.</title>
        <authorList>
            <person name="Zhang H."/>
        </authorList>
    </citation>
    <scope>NUCLEOTIDE SEQUENCE [LARGE SCALE GENOMIC DNA]</scope>
    <source>
        <strain evidence="2 3">HM-66</strain>
    </source>
</reference>
<keyword evidence="1" id="KW-1133">Transmembrane helix</keyword>
<evidence type="ECO:0000313" key="3">
    <source>
        <dbReference type="Proteomes" id="UP000032247"/>
    </source>
</evidence>